<accession>A0A7C8YSY0</accession>
<reference evidence="1" key="1">
    <citation type="journal article" date="2013" name="J. Plant Res.">
        <title>Effect of fungi and light on seed germination of three Opuntia species from semiarid lands of central Mexico.</title>
        <authorList>
            <person name="Delgado-Sanchez P."/>
            <person name="Jimenez-Bremont J.F."/>
            <person name="Guerrero-Gonzalez Mde L."/>
            <person name="Flores J."/>
        </authorList>
    </citation>
    <scope>NUCLEOTIDE SEQUENCE</scope>
    <source>
        <tissue evidence="1">Cladode</tissue>
    </source>
</reference>
<evidence type="ECO:0000313" key="1">
    <source>
        <dbReference type="EMBL" id="MBA4625451.1"/>
    </source>
</evidence>
<dbReference type="AlphaFoldDB" id="A0A7C8YSY0"/>
<proteinExistence type="predicted"/>
<organism evidence="1">
    <name type="scientific">Opuntia streptacantha</name>
    <name type="common">Prickly pear cactus</name>
    <name type="synonym">Opuntia cardona</name>
    <dbReference type="NCBI Taxonomy" id="393608"/>
    <lineage>
        <taxon>Eukaryota</taxon>
        <taxon>Viridiplantae</taxon>
        <taxon>Streptophyta</taxon>
        <taxon>Embryophyta</taxon>
        <taxon>Tracheophyta</taxon>
        <taxon>Spermatophyta</taxon>
        <taxon>Magnoliopsida</taxon>
        <taxon>eudicotyledons</taxon>
        <taxon>Gunneridae</taxon>
        <taxon>Pentapetalae</taxon>
        <taxon>Caryophyllales</taxon>
        <taxon>Cactineae</taxon>
        <taxon>Cactaceae</taxon>
        <taxon>Opuntioideae</taxon>
        <taxon>Opuntia</taxon>
    </lineage>
</organism>
<reference evidence="1" key="2">
    <citation type="submission" date="2020-07" db="EMBL/GenBank/DDBJ databases">
        <authorList>
            <person name="Vera ALvarez R."/>
            <person name="Arias-Moreno D.M."/>
            <person name="Jimenez-Jacinto V."/>
            <person name="Jimenez-Bremont J.F."/>
            <person name="Swaminathan K."/>
            <person name="Moose S.P."/>
            <person name="Guerrero-Gonzalez M.L."/>
            <person name="Marino-Ramirez L."/>
            <person name="Landsman D."/>
            <person name="Rodriguez-Kessler M."/>
            <person name="Delgado-Sanchez P."/>
        </authorList>
    </citation>
    <scope>NUCLEOTIDE SEQUENCE</scope>
    <source>
        <tissue evidence="1">Cladode</tissue>
    </source>
</reference>
<protein>
    <submittedName>
        <fullName evidence="1">Uncharacterized protein</fullName>
    </submittedName>
</protein>
<dbReference type="EMBL" id="GISG01052077">
    <property type="protein sequence ID" value="MBA4625451.1"/>
    <property type="molecule type" value="Transcribed_RNA"/>
</dbReference>
<name>A0A7C8YSY0_OPUST</name>
<sequence length="104" mass="11561">MSSYSLAMGRSAFTKTISMRSIVLWKNGHSRYIALKSSALPFSQAPFKPAPTPSQAGKINRVWVHAKTQGIALRCPIPIELFLLVGRLPMLRYPSSDWGVASWK</sequence>